<feature type="chain" id="PRO_5020329128" evidence="1">
    <location>
        <begin position="19"/>
        <end position="535"/>
    </location>
</feature>
<dbReference type="OrthoDB" id="611612at2"/>
<proteinExistence type="predicted"/>
<reference evidence="2 3" key="1">
    <citation type="submission" date="2019-03" db="EMBL/GenBank/DDBJ databases">
        <title>Genomic Encyclopedia of Type Strains, Phase IV (KMG-IV): sequencing the most valuable type-strain genomes for metagenomic binning, comparative biology and taxonomic classification.</title>
        <authorList>
            <person name="Goeker M."/>
        </authorList>
    </citation>
    <scope>NUCLEOTIDE SEQUENCE [LARGE SCALE GENOMIC DNA]</scope>
    <source>
        <strain evidence="2 3">DSM 100059</strain>
    </source>
</reference>
<sequence length="535" mass="60172">MKRIFCALLLLTALPSFSQFKRIAESAEFHEPEEGVAKLLHLKNGNTVYVHINFKEAGFELKIFDPSHQPVVNKVVTPAYTREGDMGLMAIFEINGDVVMLIQNYSDNKPKLYRIIIDGTTGDIKKEEKLAELEKVGWNERRRINYEGAGPFPGFFARKDQRSDHYAIVTLNNFCSDRSKRMEIVLYGPDHKEISRAFCPAAGPKYEFLDYKDMAVIGGEKVCVLLSAFNANMYGNRKGEMVFATLDSGAQGASAKDLTTEVKEYIDGGCVRYNPVTKKILLVAAGRDRQWPPVSDYDVIAAMIDPFGDPEAGKPISAQRTADGDIKSLFGKAFWRDGLPQNVYVNADGTFTVVYEAVSISTTEGQHYSVSNTTVGDISVVRYTTEGVEQHRQVIPQSYFFRDHLLVPFHQSFEQDKAIELYYGTQFKDFAYLDAKERSYILINDLERNLDATKSVGKVTSIEGVKYCDGFYYPLGDGQTPAPQWLFGPAADSEEHDLAPFPLSDYDRDRDLYITLQLAKKGTSKIAKIVWLQPQ</sequence>
<dbReference type="EMBL" id="SODV01000002">
    <property type="protein sequence ID" value="TDW96892.1"/>
    <property type="molecule type" value="Genomic_DNA"/>
</dbReference>
<dbReference type="RefSeq" id="WP_133998132.1">
    <property type="nucleotide sequence ID" value="NZ_SODV01000002.1"/>
</dbReference>
<feature type="signal peptide" evidence="1">
    <location>
        <begin position="1"/>
        <end position="18"/>
    </location>
</feature>
<protein>
    <submittedName>
        <fullName evidence="2">Uncharacterized protein</fullName>
    </submittedName>
</protein>
<organism evidence="2 3">
    <name type="scientific">Dinghuibacter silviterrae</name>
    <dbReference type="NCBI Taxonomy" id="1539049"/>
    <lineage>
        <taxon>Bacteria</taxon>
        <taxon>Pseudomonadati</taxon>
        <taxon>Bacteroidota</taxon>
        <taxon>Chitinophagia</taxon>
        <taxon>Chitinophagales</taxon>
        <taxon>Chitinophagaceae</taxon>
        <taxon>Dinghuibacter</taxon>
    </lineage>
</organism>
<dbReference type="Proteomes" id="UP000294498">
    <property type="component" value="Unassembled WGS sequence"/>
</dbReference>
<dbReference type="AlphaFoldDB" id="A0A4V3GKT4"/>
<evidence type="ECO:0000256" key="1">
    <source>
        <dbReference type="SAM" id="SignalP"/>
    </source>
</evidence>
<name>A0A4V3GKT4_9BACT</name>
<evidence type="ECO:0000313" key="3">
    <source>
        <dbReference type="Proteomes" id="UP000294498"/>
    </source>
</evidence>
<gene>
    <name evidence="2" type="ORF">EDB95_4728</name>
</gene>
<keyword evidence="1" id="KW-0732">Signal</keyword>
<accession>A0A4V3GKT4</accession>
<keyword evidence="3" id="KW-1185">Reference proteome</keyword>
<comment type="caution">
    <text evidence="2">The sequence shown here is derived from an EMBL/GenBank/DDBJ whole genome shotgun (WGS) entry which is preliminary data.</text>
</comment>
<evidence type="ECO:0000313" key="2">
    <source>
        <dbReference type="EMBL" id="TDW96892.1"/>
    </source>
</evidence>